<dbReference type="AlphaFoldDB" id="A0A0V0H8R8"/>
<dbReference type="Pfam" id="PF00031">
    <property type="entry name" value="Cystatin"/>
    <property type="match status" value="1"/>
</dbReference>
<keyword evidence="2 3" id="KW-0789">Thiol protease inhibitor</keyword>
<comment type="similarity">
    <text evidence="3">Belongs to the cystatin family. Phytocystatin subfamily.</text>
</comment>
<evidence type="ECO:0000256" key="1">
    <source>
        <dbReference type="ARBA" id="ARBA00022690"/>
    </source>
</evidence>
<evidence type="ECO:0000256" key="2">
    <source>
        <dbReference type="ARBA" id="ARBA00022704"/>
    </source>
</evidence>
<dbReference type="InterPro" id="IPR046350">
    <property type="entry name" value="Cystatin_sf"/>
</dbReference>
<dbReference type="PANTHER" id="PTHR11413">
    <property type="entry name" value="CYSTATIN FAMILY MEMBER"/>
    <property type="match status" value="1"/>
</dbReference>
<dbReference type="InterPro" id="IPR000010">
    <property type="entry name" value="Cystatin_dom"/>
</dbReference>
<protein>
    <recommendedName>
        <fullName evidence="3">Cysteine proteinase inhibitor</fullName>
    </recommendedName>
</protein>
<organism evidence="5">
    <name type="scientific">Solanum chacoense</name>
    <name type="common">Chaco potato</name>
    <dbReference type="NCBI Taxonomy" id="4108"/>
    <lineage>
        <taxon>Eukaryota</taxon>
        <taxon>Viridiplantae</taxon>
        <taxon>Streptophyta</taxon>
        <taxon>Embryophyta</taxon>
        <taxon>Tracheophyta</taxon>
        <taxon>Spermatophyta</taxon>
        <taxon>Magnoliopsida</taxon>
        <taxon>eudicotyledons</taxon>
        <taxon>Gunneridae</taxon>
        <taxon>Pentapetalae</taxon>
        <taxon>asterids</taxon>
        <taxon>lamiids</taxon>
        <taxon>Solanales</taxon>
        <taxon>Solanaceae</taxon>
        <taxon>Solanoideae</taxon>
        <taxon>Solaneae</taxon>
        <taxon>Solanum</taxon>
    </lineage>
</organism>
<keyword evidence="1 3" id="KW-0646">Protease inhibitor</keyword>
<evidence type="ECO:0000313" key="5">
    <source>
        <dbReference type="EMBL" id="JAP16801.1"/>
    </source>
</evidence>
<dbReference type="Gene3D" id="3.10.450.10">
    <property type="match status" value="2"/>
</dbReference>
<dbReference type="SUPFAM" id="SSF54403">
    <property type="entry name" value="Cystatin/monellin"/>
    <property type="match status" value="2"/>
</dbReference>
<dbReference type="PANTHER" id="PTHR11413:SF116">
    <property type="entry name" value="MULTICYSTATIN"/>
    <property type="match status" value="1"/>
</dbReference>
<sequence>MMYYITLAATDAGNKKEYEAKIWVKEWEDFKKVIDFKLVGNDSAKIIGGFTEVPFPNSPEFQDLTRFAIHQYNKNQNAHLEFVENLNVKKQVVAGMLYDITFAATDDGKKKYMKLRFGLRYGRTSRKLLNSSLLVMIVQSLGALSMFHSQTTPNSKILLVLLFKIIIRKRKLIWSL</sequence>
<feature type="domain" description="Cystatin" evidence="4">
    <location>
        <begin position="45"/>
        <end position="134"/>
    </location>
</feature>
<evidence type="ECO:0000256" key="3">
    <source>
        <dbReference type="RuleBase" id="RU362130"/>
    </source>
</evidence>
<evidence type="ECO:0000259" key="4">
    <source>
        <dbReference type="SMART" id="SM00043"/>
    </source>
</evidence>
<name>A0A0V0H8R8_SOLCH</name>
<dbReference type="SMART" id="SM00043">
    <property type="entry name" value="CY"/>
    <property type="match status" value="1"/>
</dbReference>
<dbReference type="CDD" id="cd00042">
    <property type="entry name" value="CY"/>
    <property type="match status" value="2"/>
</dbReference>
<accession>A0A0V0H8R8</accession>
<reference evidence="5" key="1">
    <citation type="submission" date="2015-12" db="EMBL/GenBank/DDBJ databases">
        <title>Gene expression during late stages of embryo sac development: a critical building block for successful pollen-pistil interactions.</title>
        <authorList>
            <person name="Liu Y."/>
            <person name="Joly V."/>
            <person name="Sabar M."/>
            <person name="Matton D.P."/>
        </authorList>
    </citation>
    <scope>NUCLEOTIDE SEQUENCE</scope>
</reference>
<proteinExistence type="inferred from homology"/>
<dbReference type="GO" id="GO:0004869">
    <property type="term" value="F:cysteine-type endopeptidase inhibitor activity"/>
    <property type="evidence" value="ECO:0007669"/>
    <property type="project" value="UniProtKB-KW"/>
</dbReference>
<dbReference type="EMBL" id="GEDG01023361">
    <property type="protein sequence ID" value="JAP16801.1"/>
    <property type="molecule type" value="Transcribed_RNA"/>
</dbReference>
<dbReference type="InterPro" id="IPR027214">
    <property type="entry name" value="Cystatin"/>
</dbReference>